<feature type="domain" description="SCP" evidence="1">
    <location>
        <begin position="5"/>
        <end position="135"/>
    </location>
</feature>
<dbReference type="EMBL" id="MU007060">
    <property type="protein sequence ID" value="KAF2427359.1"/>
    <property type="molecule type" value="Genomic_DNA"/>
</dbReference>
<dbReference type="AlphaFoldDB" id="A0A9P4NLM2"/>
<protein>
    <submittedName>
        <fullName evidence="2">PR-1-like protein</fullName>
    </submittedName>
</protein>
<dbReference type="OrthoDB" id="337038at2759"/>
<dbReference type="Pfam" id="PF00188">
    <property type="entry name" value="CAP"/>
    <property type="match status" value="1"/>
</dbReference>
<feature type="non-terminal residue" evidence="2">
    <location>
        <position position="141"/>
    </location>
</feature>
<dbReference type="Proteomes" id="UP000800235">
    <property type="component" value="Unassembled WGS sequence"/>
</dbReference>
<dbReference type="SMART" id="SM00198">
    <property type="entry name" value="SCP"/>
    <property type="match status" value="1"/>
</dbReference>
<dbReference type="InterPro" id="IPR001283">
    <property type="entry name" value="CRISP-related"/>
</dbReference>
<organism evidence="2 3">
    <name type="scientific">Tothia fuscella</name>
    <dbReference type="NCBI Taxonomy" id="1048955"/>
    <lineage>
        <taxon>Eukaryota</taxon>
        <taxon>Fungi</taxon>
        <taxon>Dikarya</taxon>
        <taxon>Ascomycota</taxon>
        <taxon>Pezizomycotina</taxon>
        <taxon>Dothideomycetes</taxon>
        <taxon>Pleosporomycetidae</taxon>
        <taxon>Venturiales</taxon>
        <taxon>Cylindrosympodiaceae</taxon>
        <taxon>Tothia</taxon>
    </lineage>
</organism>
<proteinExistence type="predicted"/>
<feature type="non-terminal residue" evidence="2">
    <location>
        <position position="1"/>
    </location>
</feature>
<evidence type="ECO:0000313" key="2">
    <source>
        <dbReference type="EMBL" id="KAF2427359.1"/>
    </source>
</evidence>
<dbReference type="PRINTS" id="PR00837">
    <property type="entry name" value="V5TPXLIKE"/>
</dbReference>
<sequence>TTDLTFIKAVLVRANGYRAQHAAVPLVWSPTQATFAQAQANKCELKHSGGPYGENIYWISSPQIDFYQQANASFDGWMSEEPLYTQNFMTALHYTQHVWKNSKRMGCAWTSKTCANQMGGFYFFCEYDPPGNVLGQFSTNV</sequence>
<gene>
    <name evidence="2" type="ORF">EJ08DRAFT_556934</name>
</gene>
<reference evidence="2" key="1">
    <citation type="journal article" date="2020" name="Stud. Mycol.">
        <title>101 Dothideomycetes genomes: a test case for predicting lifestyles and emergence of pathogens.</title>
        <authorList>
            <person name="Haridas S."/>
            <person name="Albert R."/>
            <person name="Binder M."/>
            <person name="Bloem J."/>
            <person name="Labutti K."/>
            <person name="Salamov A."/>
            <person name="Andreopoulos B."/>
            <person name="Baker S."/>
            <person name="Barry K."/>
            <person name="Bills G."/>
            <person name="Bluhm B."/>
            <person name="Cannon C."/>
            <person name="Castanera R."/>
            <person name="Culley D."/>
            <person name="Daum C."/>
            <person name="Ezra D."/>
            <person name="Gonzalez J."/>
            <person name="Henrissat B."/>
            <person name="Kuo A."/>
            <person name="Liang C."/>
            <person name="Lipzen A."/>
            <person name="Lutzoni F."/>
            <person name="Magnuson J."/>
            <person name="Mondo S."/>
            <person name="Nolan M."/>
            <person name="Ohm R."/>
            <person name="Pangilinan J."/>
            <person name="Park H.-J."/>
            <person name="Ramirez L."/>
            <person name="Alfaro M."/>
            <person name="Sun H."/>
            <person name="Tritt A."/>
            <person name="Yoshinaga Y."/>
            <person name="Zwiers L.-H."/>
            <person name="Turgeon B."/>
            <person name="Goodwin S."/>
            <person name="Spatafora J."/>
            <person name="Crous P."/>
            <person name="Grigoriev I."/>
        </authorList>
    </citation>
    <scope>NUCLEOTIDE SEQUENCE</scope>
    <source>
        <strain evidence="2">CBS 130266</strain>
    </source>
</reference>
<dbReference type="Gene3D" id="3.40.33.10">
    <property type="entry name" value="CAP"/>
    <property type="match status" value="1"/>
</dbReference>
<evidence type="ECO:0000313" key="3">
    <source>
        <dbReference type="Proteomes" id="UP000800235"/>
    </source>
</evidence>
<dbReference type="SUPFAM" id="SSF55797">
    <property type="entry name" value="PR-1-like"/>
    <property type="match status" value="1"/>
</dbReference>
<dbReference type="InterPro" id="IPR014044">
    <property type="entry name" value="CAP_dom"/>
</dbReference>
<accession>A0A9P4NLM2</accession>
<evidence type="ECO:0000259" key="1">
    <source>
        <dbReference type="SMART" id="SM00198"/>
    </source>
</evidence>
<dbReference type="InterPro" id="IPR035940">
    <property type="entry name" value="CAP_sf"/>
</dbReference>
<keyword evidence="3" id="KW-1185">Reference proteome</keyword>
<dbReference type="PANTHER" id="PTHR10334">
    <property type="entry name" value="CYSTEINE-RICH SECRETORY PROTEIN-RELATED"/>
    <property type="match status" value="1"/>
</dbReference>
<name>A0A9P4NLM2_9PEZI</name>
<comment type="caution">
    <text evidence="2">The sequence shown here is derived from an EMBL/GenBank/DDBJ whole genome shotgun (WGS) entry which is preliminary data.</text>
</comment>